<dbReference type="PANTHER" id="PTHR32444:SF130">
    <property type="entry name" value="RECEPTOR-LIKE SERINE_THREONINE-PROTEIN KINASE"/>
    <property type="match status" value="1"/>
</dbReference>
<evidence type="ECO:0000313" key="1">
    <source>
        <dbReference type="EMBL" id="EEF43983.1"/>
    </source>
</evidence>
<protein>
    <submittedName>
        <fullName evidence="1">Uncharacterized protein</fullName>
    </submittedName>
</protein>
<gene>
    <name evidence="1" type="ORF">RCOM_0906870</name>
</gene>
<reference evidence="2" key="1">
    <citation type="journal article" date="2010" name="Nat. Biotechnol.">
        <title>Draft genome sequence of the oilseed species Ricinus communis.</title>
        <authorList>
            <person name="Chan A.P."/>
            <person name="Crabtree J."/>
            <person name="Zhao Q."/>
            <person name="Lorenzi H."/>
            <person name="Orvis J."/>
            <person name="Puiu D."/>
            <person name="Melake-Berhan A."/>
            <person name="Jones K.M."/>
            <person name="Redman J."/>
            <person name="Chen G."/>
            <person name="Cahoon E.B."/>
            <person name="Gedil M."/>
            <person name="Stanke M."/>
            <person name="Haas B.J."/>
            <person name="Wortman J.R."/>
            <person name="Fraser-Liggett C.M."/>
            <person name="Ravel J."/>
            <person name="Rabinowicz P.D."/>
        </authorList>
    </citation>
    <scope>NUCLEOTIDE SEQUENCE [LARGE SCALE GENOMIC DNA]</scope>
    <source>
        <strain evidence="2">cv. Hale</strain>
    </source>
</reference>
<sequence>MMPGMRFGQSLKAGLEWYLTSWRSADDPGTGDYSLKLNLIGSPQSVLYKGTRPHWRTHLWPARKFSNVYNCTYVFNQDEMSTLWNINDASLIIRIMIDHLGSFKWTTWHQNEGYK</sequence>
<accession>B9RXX7</accession>
<dbReference type="STRING" id="3988.B9RXX7"/>
<name>B9RXX7_RICCO</name>
<evidence type="ECO:0000313" key="2">
    <source>
        <dbReference type="Proteomes" id="UP000008311"/>
    </source>
</evidence>
<keyword evidence="2" id="KW-1185">Reference proteome</keyword>
<dbReference type="Proteomes" id="UP000008311">
    <property type="component" value="Unassembled WGS sequence"/>
</dbReference>
<proteinExistence type="predicted"/>
<dbReference type="EMBL" id="EQ973828">
    <property type="protein sequence ID" value="EEF43983.1"/>
    <property type="molecule type" value="Genomic_DNA"/>
</dbReference>
<dbReference type="InParanoid" id="B9RXX7"/>
<dbReference type="PANTHER" id="PTHR32444">
    <property type="entry name" value="BULB-TYPE LECTIN DOMAIN-CONTAINING PROTEIN"/>
    <property type="match status" value="1"/>
</dbReference>
<dbReference type="AlphaFoldDB" id="B9RXX7"/>
<organism evidence="1 2">
    <name type="scientific">Ricinus communis</name>
    <name type="common">Castor bean</name>
    <dbReference type="NCBI Taxonomy" id="3988"/>
    <lineage>
        <taxon>Eukaryota</taxon>
        <taxon>Viridiplantae</taxon>
        <taxon>Streptophyta</taxon>
        <taxon>Embryophyta</taxon>
        <taxon>Tracheophyta</taxon>
        <taxon>Spermatophyta</taxon>
        <taxon>Magnoliopsida</taxon>
        <taxon>eudicotyledons</taxon>
        <taxon>Gunneridae</taxon>
        <taxon>Pentapetalae</taxon>
        <taxon>rosids</taxon>
        <taxon>fabids</taxon>
        <taxon>Malpighiales</taxon>
        <taxon>Euphorbiaceae</taxon>
        <taxon>Acalyphoideae</taxon>
        <taxon>Acalypheae</taxon>
        <taxon>Ricinus</taxon>
    </lineage>
</organism>